<proteinExistence type="predicted"/>
<sequence>MPLTTKRKIDSYFCLLKMRLRLNMIERFSKLIAIFTITVFMSCTGATEKDITYFGGKIINPKCDHVILYDNEVVLDTFYLNQNDVFLGEIPALNEGLYYFKHGNEHQYIYLEPQDSLLVRLNTWDFDESLVFSGKGAERNNLLIDCFLESEKDDKLFYKLYKLPPNEFRNKVDSIEETRLATYDEFDKKNPEESDNYKDILKIALTYPLYSKVENYPMAHSAIKDENEAHTEVNASFYSHRSKVSLDKDSIMYFYAYRDFVLSHLYNKVNTAGHDLDSDEFTVSLLKTIANEVNNEYTRNAVLRQTMIGHFYRKSSCNVNKDAFNTYLKLSSNDSDKRLIKSLLNDSKKLHKGKKIYNFKVKDYNKTDRSIKTLIKGKNVVLFFWNPDYVSREYVGARVKYLSREFPSVKFIGVKIDGDGKDRIKQLDIKTQYYVSPNSKANEFLSSKMPRTLLINKKGIITNGYAALSSRNIYGQIDKMIKN</sequence>
<protein>
    <recommendedName>
        <fullName evidence="3">Thioredoxin domain-containing protein</fullName>
    </recommendedName>
</protein>
<evidence type="ECO:0008006" key="3">
    <source>
        <dbReference type="Google" id="ProtNLM"/>
    </source>
</evidence>
<gene>
    <name evidence="1" type="ORF">ACFSRZ_10905</name>
</gene>
<evidence type="ECO:0000313" key="2">
    <source>
        <dbReference type="Proteomes" id="UP001597508"/>
    </source>
</evidence>
<comment type="caution">
    <text evidence="1">The sequence shown here is derived from an EMBL/GenBank/DDBJ whole genome shotgun (WGS) entry which is preliminary data.</text>
</comment>
<dbReference type="SUPFAM" id="SSF52833">
    <property type="entry name" value="Thioredoxin-like"/>
    <property type="match status" value="1"/>
</dbReference>
<dbReference type="Gene3D" id="3.40.30.10">
    <property type="entry name" value="Glutaredoxin"/>
    <property type="match status" value="1"/>
</dbReference>
<dbReference type="EMBL" id="JBHULH010000004">
    <property type="protein sequence ID" value="MFD2567883.1"/>
    <property type="molecule type" value="Genomic_DNA"/>
</dbReference>
<dbReference type="InterPro" id="IPR036249">
    <property type="entry name" value="Thioredoxin-like_sf"/>
</dbReference>
<organism evidence="1 2">
    <name type="scientific">Pseudotenacibaculum haliotis</name>
    <dbReference type="NCBI Taxonomy" id="1862138"/>
    <lineage>
        <taxon>Bacteria</taxon>
        <taxon>Pseudomonadati</taxon>
        <taxon>Bacteroidota</taxon>
        <taxon>Flavobacteriia</taxon>
        <taxon>Flavobacteriales</taxon>
        <taxon>Flavobacteriaceae</taxon>
        <taxon>Pseudotenacibaculum</taxon>
    </lineage>
</organism>
<evidence type="ECO:0000313" key="1">
    <source>
        <dbReference type="EMBL" id="MFD2567883.1"/>
    </source>
</evidence>
<name>A0ABW5LV02_9FLAO</name>
<reference evidence="2" key="1">
    <citation type="journal article" date="2019" name="Int. J. Syst. Evol. Microbiol.">
        <title>The Global Catalogue of Microorganisms (GCM) 10K type strain sequencing project: providing services to taxonomists for standard genome sequencing and annotation.</title>
        <authorList>
            <consortium name="The Broad Institute Genomics Platform"/>
            <consortium name="The Broad Institute Genome Sequencing Center for Infectious Disease"/>
            <person name="Wu L."/>
            <person name="Ma J."/>
        </authorList>
    </citation>
    <scope>NUCLEOTIDE SEQUENCE [LARGE SCALE GENOMIC DNA]</scope>
    <source>
        <strain evidence="2">KCTC 52127</strain>
    </source>
</reference>
<dbReference type="Proteomes" id="UP001597508">
    <property type="component" value="Unassembled WGS sequence"/>
</dbReference>
<keyword evidence="2" id="KW-1185">Reference proteome</keyword>
<accession>A0ABW5LV02</accession>